<evidence type="ECO:0000256" key="1">
    <source>
        <dbReference type="SAM" id="SignalP"/>
    </source>
</evidence>
<keyword evidence="4" id="KW-1185">Reference proteome</keyword>
<proteinExistence type="predicted"/>
<dbReference type="AlphaFoldDB" id="A0A8H5H390"/>
<feature type="signal peptide" evidence="1">
    <location>
        <begin position="1"/>
        <end position="20"/>
    </location>
</feature>
<evidence type="ECO:0000259" key="2">
    <source>
        <dbReference type="Pfam" id="PF21671"/>
    </source>
</evidence>
<dbReference type="InterPro" id="IPR038955">
    <property type="entry name" value="PriA/CPL1_fungi"/>
</dbReference>
<dbReference type="PANTHER" id="PTHR35192:SF2">
    <property type="entry name" value="APPLE DOMAIN-CONTAINING PROTEIN"/>
    <property type="match status" value="1"/>
</dbReference>
<accession>A0A8H5H390</accession>
<keyword evidence="1" id="KW-0732">Signal</keyword>
<organism evidence="3 4">
    <name type="scientific">Tricholomella constricta</name>
    <dbReference type="NCBI Taxonomy" id="117010"/>
    <lineage>
        <taxon>Eukaryota</taxon>
        <taxon>Fungi</taxon>
        <taxon>Dikarya</taxon>
        <taxon>Basidiomycota</taxon>
        <taxon>Agaricomycotina</taxon>
        <taxon>Agaricomycetes</taxon>
        <taxon>Agaricomycetidae</taxon>
        <taxon>Agaricales</taxon>
        <taxon>Tricholomatineae</taxon>
        <taxon>Lyophyllaceae</taxon>
        <taxon>Tricholomella</taxon>
    </lineage>
</organism>
<evidence type="ECO:0000313" key="3">
    <source>
        <dbReference type="EMBL" id="KAF5375869.1"/>
    </source>
</evidence>
<name>A0A8H5H390_9AGAR</name>
<dbReference type="InterPro" id="IPR048661">
    <property type="entry name" value="CPL1-like"/>
</dbReference>
<reference evidence="3 4" key="1">
    <citation type="journal article" date="2020" name="ISME J.">
        <title>Uncovering the hidden diversity of litter-decomposition mechanisms in mushroom-forming fungi.</title>
        <authorList>
            <person name="Floudas D."/>
            <person name="Bentzer J."/>
            <person name="Ahren D."/>
            <person name="Johansson T."/>
            <person name="Persson P."/>
            <person name="Tunlid A."/>
        </authorList>
    </citation>
    <scope>NUCLEOTIDE SEQUENCE [LARGE SCALE GENOMIC DNA]</scope>
    <source>
        <strain evidence="3 4">CBS 661.87</strain>
    </source>
</reference>
<sequence>MRFISASALVVSFFLSSAVGLNHLVERTDITSDICGEVDGVLEVPNLRLPGKLTTIGKIRSCLCISTLPYFMATNVHAITASALIGKPKTTEALTELARLNALTFMLRSHTFDRFINAPARHASIPRILSQSAYPETPAGLRARTGICYIPVFCTPLHVGHVKRDMGYGTRKQCPQGLTACGVLGRNAKSWECINTETDLESCGGCVIPLYNAQIGPEGVDCTAIPGVSDVSCVQGGCLVHRCMPGYEINATRDSCDYIEDKDPSILPARYGLEHVPL</sequence>
<dbReference type="Proteomes" id="UP000565441">
    <property type="component" value="Unassembled WGS sequence"/>
</dbReference>
<protein>
    <recommendedName>
        <fullName evidence="2">Protein CPL1-like domain-containing protein</fullName>
    </recommendedName>
</protein>
<dbReference type="Pfam" id="PF21671">
    <property type="entry name" value="CPL1-like"/>
    <property type="match status" value="1"/>
</dbReference>
<dbReference type="OrthoDB" id="439917at2759"/>
<feature type="chain" id="PRO_5034232860" description="Protein CPL1-like domain-containing protein" evidence="1">
    <location>
        <begin position="21"/>
        <end position="278"/>
    </location>
</feature>
<comment type="caution">
    <text evidence="3">The sequence shown here is derived from an EMBL/GenBank/DDBJ whole genome shotgun (WGS) entry which is preliminary data.</text>
</comment>
<feature type="domain" description="Protein CPL1-like" evidence="2">
    <location>
        <begin position="191"/>
        <end position="256"/>
    </location>
</feature>
<evidence type="ECO:0000313" key="4">
    <source>
        <dbReference type="Proteomes" id="UP000565441"/>
    </source>
</evidence>
<dbReference type="EMBL" id="JAACJP010000031">
    <property type="protein sequence ID" value="KAF5375869.1"/>
    <property type="molecule type" value="Genomic_DNA"/>
</dbReference>
<gene>
    <name evidence="3" type="ORF">D9615_008246</name>
</gene>
<dbReference type="PANTHER" id="PTHR35192">
    <property type="entry name" value="PROTEIN, PUTATIVE-RELATED"/>
    <property type="match status" value="1"/>
</dbReference>